<dbReference type="EMBL" id="JAMZIH010001856">
    <property type="protein sequence ID" value="KAJ1677848.1"/>
    <property type="molecule type" value="Genomic_DNA"/>
</dbReference>
<name>A0ACC1HMS6_9FUNG</name>
<gene>
    <name evidence="1" type="ORF">EV182_005315</name>
</gene>
<proteinExistence type="predicted"/>
<dbReference type="Proteomes" id="UP001145114">
    <property type="component" value="Unassembled WGS sequence"/>
</dbReference>
<accession>A0ACC1HMS6</accession>
<evidence type="ECO:0000313" key="1">
    <source>
        <dbReference type="EMBL" id="KAJ1677848.1"/>
    </source>
</evidence>
<comment type="caution">
    <text evidence="1">The sequence shown here is derived from an EMBL/GenBank/DDBJ whole genome shotgun (WGS) entry which is preliminary data.</text>
</comment>
<evidence type="ECO:0000313" key="2">
    <source>
        <dbReference type="Proteomes" id="UP001145114"/>
    </source>
</evidence>
<keyword evidence="2" id="KW-1185">Reference proteome</keyword>
<organism evidence="1 2">
    <name type="scientific">Spiromyces aspiralis</name>
    <dbReference type="NCBI Taxonomy" id="68401"/>
    <lineage>
        <taxon>Eukaryota</taxon>
        <taxon>Fungi</taxon>
        <taxon>Fungi incertae sedis</taxon>
        <taxon>Zoopagomycota</taxon>
        <taxon>Kickxellomycotina</taxon>
        <taxon>Kickxellomycetes</taxon>
        <taxon>Kickxellales</taxon>
        <taxon>Kickxellaceae</taxon>
        <taxon>Spiromyces</taxon>
    </lineage>
</organism>
<reference evidence="1" key="1">
    <citation type="submission" date="2022-06" db="EMBL/GenBank/DDBJ databases">
        <title>Phylogenomic reconstructions and comparative analyses of Kickxellomycotina fungi.</title>
        <authorList>
            <person name="Reynolds N.K."/>
            <person name="Stajich J.E."/>
            <person name="Barry K."/>
            <person name="Grigoriev I.V."/>
            <person name="Crous P."/>
            <person name="Smith M.E."/>
        </authorList>
    </citation>
    <scope>NUCLEOTIDE SEQUENCE</scope>
    <source>
        <strain evidence="1">RSA 2271</strain>
    </source>
</reference>
<sequence>MPGTATPATAVVEDCGSASIKTRRQATNSLWTKDTKGLLISVPPPQVMSAVPSTAIPTLNHDAVKSQQQPTSPQVVAAASSEAVEYCTPEGKRRVRLPGIGSLPPIKDHHHDHVRQSVLPSAPPHTALPSIKDPSTVLDKYRWSPYTTDKMARTPSNPLPSRRVSSRIRMLESPMTSEDRRQLAALKPDL</sequence>
<protein>
    <submittedName>
        <fullName evidence="1">Uncharacterized protein</fullName>
    </submittedName>
</protein>